<feature type="signal peptide" evidence="2">
    <location>
        <begin position="1"/>
        <end position="20"/>
    </location>
</feature>
<evidence type="ECO:0000313" key="5">
    <source>
        <dbReference type="Proteomes" id="UP000003844"/>
    </source>
</evidence>
<accession>H2BV47</accession>
<dbReference type="HOGENOM" id="CLU_083272_1_0_10"/>
<keyword evidence="1" id="KW-1133">Transmembrane helix</keyword>
<evidence type="ECO:0000313" key="4">
    <source>
        <dbReference type="EMBL" id="EHQ03937.1"/>
    </source>
</evidence>
<proteinExistence type="predicted"/>
<evidence type="ECO:0000256" key="2">
    <source>
        <dbReference type="SAM" id="SignalP"/>
    </source>
</evidence>
<dbReference type="Pfam" id="PF13559">
    <property type="entry name" value="DUF4129"/>
    <property type="match status" value="1"/>
</dbReference>
<dbReference type="RefSeq" id="WP_006990243.1">
    <property type="nucleotide sequence ID" value="NZ_JH594606.1"/>
</dbReference>
<evidence type="ECO:0000259" key="3">
    <source>
        <dbReference type="Pfam" id="PF13559"/>
    </source>
</evidence>
<dbReference type="EMBL" id="JH594606">
    <property type="protein sequence ID" value="EHQ03937.1"/>
    <property type="molecule type" value="Genomic_DNA"/>
</dbReference>
<name>H2BV47_GILLR</name>
<gene>
    <name evidence="4" type="ORF">Gilli_3336</name>
</gene>
<keyword evidence="2" id="KW-0732">Signal</keyword>
<dbReference type="OrthoDB" id="5491447at2"/>
<reference evidence="5" key="1">
    <citation type="journal article" date="2012" name="Stand. Genomic Sci.">
        <title>Genome sequence of the Antarctic rhodopsins-containing flavobacterium Gillisia limnaea type strain (R-8282(T)).</title>
        <authorList>
            <person name="Riedel T."/>
            <person name="Held B."/>
            <person name="Nolan M."/>
            <person name="Lucas S."/>
            <person name="Lapidus A."/>
            <person name="Tice H."/>
            <person name="Del Rio T.G."/>
            <person name="Cheng J.F."/>
            <person name="Han C."/>
            <person name="Tapia R."/>
            <person name="Goodwin L.A."/>
            <person name="Pitluck S."/>
            <person name="Liolios K."/>
            <person name="Mavromatis K."/>
            <person name="Pagani I."/>
            <person name="Ivanova N."/>
            <person name="Mikhailova N."/>
            <person name="Pati A."/>
            <person name="Chen A."/>
            <person name="Palaniappan K."/>
            <person name="Land M."/>
            <person name="Rohde M."/>
            <person name="Tindall B.J."/>
            <person name="Detter J.C."/>
            <person name="Goker M."/>
            <person name="Bristow J."/>
            <person name="Eisen J.A."/>
            <person name="Markowitz V."/>
            <person name="Hugenholtz P."/>
            <person name="Kyrpides N.C."/>
            <person name="Klenk H.P."/>
            <person name="Woyke T."/>
        </authorList>
    </citation>
    <scope>NUCLEOTIDE SEQUENCE [LARGE SCALE GENOMIC DNA]</scope>
    <source>
        <strain evidence="5">DSM 15749 / LMG 21470 / R-8282</strain>
    </source>
</reference>
<feature type="transmembrane region" description="Helical" evidence="1">
    <location>
        <begin position="97"/>
        <end position="122"/>
    </location>
</feature>
<keyword evidence="1" id="KW-0472">Membrane</keyword>
<evidence type="ECO:0000256" key="1">
    <source>
        <dbReference type="SAM" id="Phobius"/>
    </source>
</evidence>
<protein>
    <submittedName>
        <fullName evidence="4">Secreted protein</fullName>
    </submittedName>
</protein>
<keyword evidence="1" id="KW-0812">Transmembrane</keyword>
<feature type="chain" id="PRO_5003559990" evidence="2">
    <location>
        <begin position="21"/>
        <end position="253"/>
    </location>
</feature>
<feature type="domain" description="Protein-glutamine gamma-glutamyltransferase-like C-terminal" evidence="3">
    <location>
        <begin position="174"/>
        <end position="235"/>
    </location>
</feature>
<dbReference type="eggNOG" id="ENOG50303CZ">
    <property type="taxonomic scope" value="Bacteria"/>
</dbReference>
<sequence length="253" mass="30379">MKFAPVLFLVLFFCSSFGWTQDSLSGSQKKINYDTSSSLEPLEFEEQQISEYKNDKAFDYLNAAEKDTWWTRLKDWVNMRYHQILDWLFGDYEANSILAFFLNLLPYILIIAIIAFAVWLFIRLNPGNYLLADPEEAQVFLSEEEKIIKSENISDLIEQAIREGDYRLAVRYYYLQLLRQLNAQELIQYEFQKTDTEYLNELKKEDFRPELKKLMRIYDFIWYGSFPISENDFKKTQRFFQDFQTSLKTIQNE</sequence>
<keyword evidence="5" id="KW-1185">Reference proteome</keyword>
<dbReference type="Proteomes" id="UP000003844">
    <property type="component" value="Unassembled WGS sequence"/>
</dbReference>
<dbReference type="InterPro" id="IPR025403">
    <property type="entry name" value="TgpA-like_C"/>
</dbReference>
<dbReference type="AlphaFoldDB" id="H2BV47"/>
<dbReference type="STRING" id="865937.Gilli_3336"/>
<organism evidence="4 5">
    <name type="scientific">Gillisia limnaea (strain DSM 15749 / LMG 21470 / R-8282)</name>
    <dbReference type="NCBI Taxonomy" id="865937"/>
    <lineage>
        <taxon>Bacteria</taxon>
        <taxon>Pseudomonadati</taxon>
        <taxon>Bacteroidota</taxon>
        <taxon>Flavobacteriia</taxon>
        <taxon>Flavobacteriales</taxon>
        <taxon>Flavobacteriaceae</taxon>
        <taxon>Gillisia</taxon>
    </lineage>
</organism>